<dbReference type="InterPro" id="IPR000073">
    <property type="entry name" value="AB_hydrolase_1"/>
</dbReference>
<feature type="compositionally biased region" description="Basic residues" evidence="1">
    <location>
        <begin position="51"/>
        <end position="63"/>
    </location>
</feature>
<proteinExistence type="predicted"/>
<feature type="region of interest" description="Disordered" evidence="1">
    <location>
        <begin position="147"/>
        <end position="181"/>
    </location>
</feature>
<reference evidence="3" key="1">
    <citation type="submission" date="2021-06" db="EMBL/GenBank/DDBJ databases">
        <authorList>
            <person name="Kallberg Y."/>
            <person name="Tangrot J."/>
            <person name="Rosling A."/>
        </authorList>
    </citation>
    <scope>NUCLEOTIDE SEQUENCE</scope>
    <source>
        <strain evidence="3">FL966</strain>
    </source>
</reference>
<dbReference type="Pfam" id="PF00561">
    <property type="entry name" value="Abhydrolase_1"/>
    <property type="match status" value="1"/>
</dbReference>
<dbReference type="InterPro" id="IPR029058">
    <property type="entry name" value="AB_hydrolase_fold"/>
</dbReference>
<evidence type="ECO:0000313" key="3">
    <source>
        <dbReference type="EMBL" id="CAG8618410.1"/>
    </source>
</evidence>
<dbReference type="Gene3D" id="3.40.50.1820">
    <property type="entry name" value="alpha/beta hydrolase"/>
    <property type="match status" value="1"/>
</dbReference>
<feature type="compositionally biased region" description="Low complexity" evidence="1">
    <location>
        <begin position="7"/>
        <end position="25"/>
    </location>
</feature>
<feature type="region of interest" description="Disordered" evidence="1">
    <location>
        <begin position="1"/>
        <end position="111"/>
    </location>
</feature>
<dbReference type="Proteomes" id="UP000789759">
    <property type="component" value="Unassembled WGS sequence"/>
</dbReference>
<feature type="compositionally biased region" description="Low complexity" evidence="1">
    <location>
        <begin position="36"/>
        <end position="50"/>
    </location>
</feature>
<evidence type="ECO:0000259" key="2">
    <source>
        <dbReference type="Pfam" id="PF00561"/>
    </source>
</evidence>
<feature type="region of interest" description="Disordered" evidence="1">
    <location>
        <begin position="533"/>
        <end position="557"/>
    </location>
</feature>
<dbReference type="SUPFAM" id="SSF53474">
    <property type="entry name" value="alpha/beta-Hydrolases"/>
    <property type="match status" value="1"/>
</dbReference>
<comment type="caution">
    <text evidence="3">The sequence shown here is derived from an EMBL/GenBank/DDBJ whole genome shotgun (WGS) entry which is preliminary data.</text>
</comment>
<sequence>MNVYPESTPSSPTSTTSTATTTSSSISNKFSALSISSKSKPQVSLKQKVSSSKKKFSLSHRKKTDTTKLSVSPSEQPSQRPISLTASKATKPPKEKTTIKRPASTTALRSNSVRASAATLFSKKKLPLIADDSSPCNTPTLTITTDMVSEPSSSCESSPQASSKATTPTIRSSSTTSLSSDQAIDENHLDITAFLAAPRLTQRVRLSSGRVVSFSEVGDRTGFPVFVFLGMGCVRYFIAFFDDLATSYGLRLICPDRPGIGLSDDVKSDDQDVLKWPDVINELCDILDIPKFFIMAHSAGAPYALACAIKIPHKIQGTIYLVCPWVSTTVANNFKWLRFVPTPVMKFTNSAGISLQQIMHGRQPYSTKPSSHRTSGALTAQMSSFEKKQQLGLAILKASFAENLSGANNDLVMCFERGRAFGFSYTDVDHPVHVFHGTKDDRIPVAAVKWMEDNMPDCRLTLIEGGKHSLFLRAEVVDTIFKSIAAQLHVKDKCRLCMISTRCWLMEEVENERKERELQIQRKVEASFAKLSRSSSIKTGNQNSSTDNQRSSADRVPQTNDKLLTIYTYF</sequence>
<dbReference type="InterPro" id="IPR050471">
    <property type="entry name" value="AB_hydrolase"/>
</dbReference>
<accession>A0A9N9D0A9</accession>
<evidence type="ECO:0000256" key="1">
    <source>
        <dbReference type="SAM" id="MobiDB-lite"/>
    </source>
</evidence>
<feature type="compositionally biased region" description="Low complexity" evidence="1">
    <location>
        <begin position="149"/>
        <end position="180"/>
    </location>
</feature>
<protein>
    <submittedName>
        <fullName evidence="3">1081_t:CDS:1</fullName>
    </submittedName>
</protein>
<organism evidence="3 4">
    <name type="scientific">Cetraspora pellucida</name>
    <dbReference type="NCBI Taxonomy" id="1433469"/>
    <lineage>
        <taxon>Eukaryota</taxon>
        <taxon>Fungi</taxon>
        <taxon>Fungi incertae sedis</taxon>
        <taxon>Mucoromycota</taxon>
        <taxon>Glomeromycotina</taxon>
        <taxon>Glomeromycetes</taxon>
        <taxon>Diversisporales</taxon>
        <taxon>Gigasporaceae</taxon>
        <taxon>Cetraspora</taxon>
    </lineage>
</organism>
<name>A0A9N9D0A9_9GLOM</name>
<keyword evidence="4" id="KW-1185">Reference proteome</keyword>
<feature type="domain" description="AB hydrolase-1" evidence="2">
    <location>
        <begin position="232"/>
        <end position="472"/>
    </location>
</feature>
<dbReference type="PANTHER" id="PTHR43433:SF10">
    <property type="entry name" value="AB HYDROLASE-1 DOMAIN-CONTAINING PROTEIN"/>
    <property type="match status" value="1"/>
</dbReference>
<gene>
    <name evidence="3" type="ORF">CPELLU_LOCUS7794</name>
</gene>
<dbReference type="PANTHER" id="PTHR43433">
    <property type="entry name" value="HYDROLASE, ALPHA/BETA FOLD FAMILY PROTEIN"/>
    <property type="match status" value="1"/>
</dbReference>
<dbReference type="OrthoDB" id="435520at2759"/>
<dbReference type="AlphaFoldDB" id="A0A9N9D0A9"/>
<feature type="compositionally biased region" description="Polar residues" evidence="1">
    <location>
        <begin position="26"/>
        <end position="35"/>
    </location>
</feature>
<evidence type="ECO:0000313" key="4">
    <source>
        <dbReference type="Proteomes" id="UP000789759"/>
    </source>
</evidence>
<dbReference type="EMBL" id="CAJVQA010005336">
    <property type="protein sequence ID" value="CAG8618410.1"/>
    <property type="molecule type" value="Genomic_DNA"/>
</dbReference>
<feature type="compositionally biased region" description="Polar residues" evidence="1">
    <location>
        <begin position="67"/>
        <end position="88"/>
    </location>
</feature>